<accession>A0ABR2E5M5</accession>
<name>A0ABR2E5M5_9ROSI</name>
<protein>
    <submittedName>
        <fullName evidence="1">Uncharacterized protein</fullName>
    </submittedName>
</protein>
<dbReference type="EMBL" id="JBBPBM010000020">
    <property type="protein sequence ID" value="KAK8552495.1"/>
    <property type="molecule type" value="Genomic_DNA"/>
</dbReference>
<keyword evidence="2" id="KW-1185">Reference proteome</keyword>
<evidence type="ECO:0000313" key="1">
    <source>
        <dbReference type="EMBL" id="KAK8552495.1"/>
    </source>
</evidence>
<proteinExistence type="predicted"/>
<reference evidence="1 2" key="1">
    <citation type="journal article" date="2024" name="G3 (Bethesda)">
        <title>Genome assembly of Hibiscus sabdariffa L. provides insights into metabolisms of medicinal natural products.</title>
        <authorList>
            <person name="Kim T."/>
        </authorList>
    </citation>
    <scope>NUCLEOTIDE SEQUENCE [LARGE SCALE GENOMIC DNA]</scope>
    <source>
        <strain evidence="1">TK-2024</strain>
        <tissue evidence="1">Old leaves</tissue>
    </source>
</reference>
<comment type="caution">
    <text evidence="1">The sequence shown here is derived from an EMBL/GenBank/DDBJ whole genome shotgun (WGS) entry which is preliminary data.</text>
</comment>
<evidence type="ECO:0000313" key="2">
    <source>
        <dbReference type="Proteomes" id="UP001472677"/>
    </source>
</evidence>
<sequence>MVVGIVGIKGKLGKAKAIVAALFLAKAVTAEYDELLDRHQCWKTSVLENISAANKTKMKRMKDAISSKF</sequence>
<dbReference type="Proteomes" id="UP001472677">
    <property type="component" value="Unassembled WGS sequence"/>
</dbReference>
<gene>
    <name evidence="1" type="ORF">V6N12_041087</name>
</gene>
<organism evidence="1 2">
    <name type="scientific">Hibiscus sabdariffa</name>
    <name type="common">roselle</name>
    <dbReference type="NCBI Taxonomy" id="183260"/>
    <lineage>
        <taxon>Eukaryota</taxon>
        <taxon>Viridiplantae</taxon>
        <taxon>Streptophyta</taxon>
        <taxon>Embryophyta</taxon>
        <taxon>Tracheophyta</taxon>
        <taxon>Spermatophyta</taxon>
        <taxon>Magnoliopsida</taxon>
        <taxon>eudicotyledons</taxon>
        <taxon>Gunneridae</taxon>
        <taxon>Pentapetalae</taxon>
        <taxon>rosids</taxon>
        <taxon>malvids</taxon>
        <taxon>Malvales</taxon>
        <taxon>Malvaceae</taxon>
        <taxon>Malvoideae</taxon>
        <taxon>Hibiscus</taxon>
    </lineage>
</organism>